<dbReference type="Pfam" id="PF13472">
    <property type="entry name" value="Lipase_GDSL_2"/>
    <property type="match status" value="1"/>
</dbReference>
<dbReference type="PANTHER" id="PTHR33546">
    <property type="entry name" value="LARGE, MULTIFUNCTIONAL SECRETED PROTEIN-RELATED"/>
    <property type="match status" value="1"/>
</dbReference>
<dbReference type="InterPro" id="IPR009056">
    <property type="entry name" value="Cyt_c-like_dom"/>
</dbReference>
<dbReference type="InterPro" id="IPR011041">
    <property type="entry name" value="Quinoprot_gluc/sorb_DH_b-prop"/>
</dbReference>
<dbReference type="InterPro" id="IPR011989">
    <property type="entry name" value="ARM-like"/>
</dbReference>
<dbReference type="Gene3D" id="1.10.760.10">
    <property type="entry name" value="Cytochrome c-like domain"/>
    <property type="match status" value="2"/>
</dbReference>
<dbReference type="InterPro" id="IPR036909">
    <property type="entry name" value="Cyt_c-like_dom_sf"/>
</dbReference>
<dbReference type="CDD" id="cd01834">
    <property type="entry name" value="SGNH_hydrolase_like_2"/>
    <property type="match status" value="1"/>
</dbReference>
<evidence type="ECO:0000313" key="7">
    <source>
        <dbReference type="EMBL" id="TWT81037.1"/>
    </source>
</evidence>
<dbReference type="Gene3D" id="3.40.50.1110">
    <property type="entry name" value="SGNH hydrolase"/>
    <property type="match status" value="1"/>
</dbReference>
<dbReference type="Gene3D" id="3.90.182.10">
    <property type="entry name" value="Toxin - Anthrax Protective Antigen,domain 1"/>
    <property type="match status" value="1"/>
</dbReference>
<dbReference type="SUPFAM" id="SSF52266">
    <property type="entry name" value="SGNH hydrolase"/>
    <property type="match status" value="1"/>
</dbReference>
<dbReference type="SUPFAM" id="SSF48371">
    <property type="entry name" value="ARM repeat"/>
    <property type="match status" value="1"/>
</dbReference>
<dbReference type="Gene3D" id="1.25.10.10">
    <property type="entry name" value="Leucine-rich Repeat Variant"/>
    <property type="match status" value="1"/>
</dbReference>
<evidence type="ECO:0000256" key="3">
    <source>
        <dbReference type="ARBA" id="ARBA00023004"/>
    </source>
</evidence>
<dbReference type="GO" id="GO:0016788">
    <property type="term" value="F:hydrolase activity, acting on ester bonds"/>
    <property type="evidence" value="ECO:0007669"/>
    <property type="project" value="UniProtKB-ARBA"/>
</dbReference>
<comment type="caution">
    <text evidence="7">The sequence shown here is derived from an EMBL/GenBank/DDBJ whole genome shotgun (WGS) entry which is preliminary data.</text>
</comment>
<gene>
    <name evidence="7" type="primary">cycA</name>
    <name evidence="7" type="ORF">CA13_24840</name>
</gene>
<sequence>MIFQLLRYFMPTLVLVSLLLPAAGGEPVFNRGDHVVYIGNTLADRMQHDGWLETYLHALLPQHELTFRNLGFSGDEVKLRQRADNFGDADMWLTKCGADVVLCFFGYNEAFRGEAGLKGFTDDLAAMIDQMRAQKYNSKSAPKLIVFSPLAHEDLRSPHLPSGSENNKNLRMYTDAMRDVCKLKQVPFVDLFQISQKLYSEAGKPLTMNGIHLHSHGNRALAQAILTSSDTPFAGLVKQSLPADSEMEILREAVLDKNYHWFSRYRVVDEYNVFGGRSKLAWFGQSNADVMMREMEIFDVKTVNRDHRIWSITQGGDLDLKDDNLPSELVVRPNKAGPLEGGAFPYLDGEEAISQLTVQEGFEANLFASEKQFPRLVNPVQMAVDTDGRLWASVWPSYPHWNPVEPRQDAIVILPDEDRDGRADECIVFADGLNSVTGFEFWGGGVLVAALPELWFLKDTDGDNRADLKIRMLQGLSSADTHHSANAMLLGPDGWLYWSRGIFNVAAIETPTHTYRSGLTGVHRFNPRTFEIEFHYPIGPNPHGDVFDRWGYQFANDGTSGTGGYVSIGKGQRPGKRQWFKKEWRPVAATGLLSSSHFPESSQNNFLVCNTIGFLGVLQYEVQYNGAQITANRTADLLQSSDPNFRPCDIEVGSDGAIYVADWHNTLIGHMQHNMRDPNRDHSHGRIYRVTAKGRDPLTPVKMQGRPIADVLENFFSKENGVRYRTRIELSGRNTEDVVRAVLAFTGKLDPKHSGVDRDEAQALLECLWVHEEHRMPNMALIKKTFLADEPRVRAAAIRTLGHWAKHKIGGQILRDHLPGWETVLLAASKDDSALVRAEAAKSAVEFGGLLSAEVIFEVAMRPTDPELVDVLNYARQELNVDSMIAEAIRTKKPLSLAAEAYAFANAAPELLLQMNKSAAVYESLLSRDQIPQKFRLEAVDALAAANACSPLEQLLTSIRSSEKSAASSLGDLAGMLSSIAKNTATDHLLLEQIANETHSSVVRTAAYAAWLKSGDASEVWQHALSSRDKLHDALACIGTVKDVTKLAELFPQVRQLMFDLPESLRSEAEDTTVQSGLSVAFEYYQPNPSNVRVETLDKLRPQLTGYIDQFETFVPGGAKDAYATRQTASINVPVTGVYTFFIASDDGSRLYIDGQEIIDHDGRHGMSEKRGKVKLDAGLHKIVVTYFDNGGGDGLKVAWKGPGMKKQDVDAFVLQGTNGGNLKQQALQTIADWPGQLDEKISDFAELVRQDVLTESALRALASLPSETVANKLSKTDSPVILKTLLQYANEATPVERQSGEFTKLLRLGTSLAVSSGTTVAGAAKQLNELRLSIPVEADPKTMRLGAEVYARESHCATCHQASGQGLPNLYPPIDGSLWVTGNEDRLIRMVLDGMHGTIEVKGKRYSSPPLPPMTGFRQLLNDEEIAAVLTYVRNTWSNRANPIDEKRVAKMRAIDRGKDATFWSVVDLLEEYPMEDGSVAVAQASNDGWIPKLVKEWNASDFSESDLVARDRSLESGALAFTRIGCIQCHKIGNDGGVFGPNLAELDKKNRNAAYILEAMLDPSKTIEDEYAMRTYLTDSGEVVSGFVVEETATEVHIKSDPLDQDAPTVVMKDEIEFEKKNEKSAMPNGLLNYFTKEEILDLVAYVIAVGDKTSEANEK</sequence>
<dbReference type="InterPro" id="IPR037524">
    <property type="entry name" value="PA14/GLEYA"/>
</dbReference>
<dbReference type="Gene3D" id="2.120.10.30">
    <property type="entry name" value="TolB, C-terminal domain"/>
    <property type="match status" value="1"/>
</dbReference>
<dbReference type="InterPro" id="IPR013830">
    <property type="entry name" value="SGNH_hydro"/>
</dbReference>
<dbReference type="SUPFAM" id="SSF50952">
    <property type="entry name" value="Soluble quinoprotein glucose dehydrogenase"/>
    <property type="match status" value="1"/>
</dbReference>
<keyword evidence="3 4" id="KW-0408">Iron</keyword>
<dbReference type="InterPro" id="IPR011042">
    <property type="entry name" value="6-blade_b-propeller_TolB-like"/>
</dbReference>
<accession>A0A5C5Z266</accession>
<dbReference type="PROSITE" id="PS51820">
    <property type="entry name" value="PA14"/>
    <property type="match status" value="1"/>
</dbReference>
<dbReference type="Pfam" id="PF07691">
    <property type="entry name" value="PA14"/>
    <property type="match status" value="1"/>
</dbReference>
<dbReference type="InterPro" id="IPR016024">
    <property type="entry name" value="ARM-type_fold"/>
</dbReference>
<evidence type="ECO:0000256" key="2">
    <source>
        <dbReference type="ARBA" id="ARBA00022723"/>
    </source>
</evidence>
<dbReference type="SUPFAM" id="SSF46626">
    <property type="entry name" value="Cytochrome c"/>
    <property type="match status" value="2"/>
</dbReference>
<evidence type="ECO:0000256" key="1">
    <source>
        <dbReference type="ARBA" id="ARBA00022617"/>
    </source>
</evidence>
<dbReference type="SUPFAM" id="SSF56988">
    <property type="entry name" value="Anthrax protective antigen"/>
    <property type="match status" value="1"/>
</dbReference>
<dbReference type="Pfam" id="PF00034">
    <property type="entry name" value="Cytochrom_C"/>
    <property type="match status" value="1"/>
</dbReference>
<dbReference type="PANTHER" id="PTHR33546:SF1">
    <property type="entry name" value="LARGE, MULTIFUNCTIONAL SECRETED PROTEIN"/>
    <property type="match status" value="1"/>
</dbReference>
<evidence type="ECO:0000259" key="5">
    <source>
        <dbReference type="PROSITE" id="PS51007"/>
    </source>
</evidence>
<organism evidence="7 8">
    <name type="scientific">Novipirellula herctigrandis</name>
    <dbReference type="NCBI Taxonomy" id="2527986"/>
    <lineage>
        <taxon>Bacteria</taxon>
        <taxon>Pseudomonadati</taxon>
        <taxon>Planctomycetota</taxon>
        <taxon>Planctomycetia</taxon>
        <taxon>Pirellulales</taxon>
        <taxon>Pirellulaceae</taxon>
        <taxon>Novipirellula</taxon>
    </lineage>
</organism>
<dbReference type="GO" id="GO:0020037">
    <property type="term" value="F:heme binding"/>
    <property type="evidence" value="ECO:0007669"/>
    <property type="project" value="InterPro"/>
</dbReference>
<name>A0A5C5Z266_9BACT</name>
<dbReference type="InterPro" id="IPR013427">
    <property type="entry name" value="Haem-bd_dom_put"/>
</dbReference>
<dbReference type="NCBIfam" id="TIGR02603">
    <property type="entry name" value="CxxCH_TIGR02603"/>
    <property type="match status" value="1"/>
</dbReference>
<dbReference type="InterPro" id="IPR013428">
    <property type="entry name" value="Membrane-bound_put_N"/>
</dbReference>
<dbReference type="GO" id="GO:0009055">
    <property type="term" value="F:electron transfer activity"/>
    <property type="evidence" value="ECO:0007669"/>
    <property type="project" value="InterPro"/>
</dbReference>
<dbReference type="OrthoDB" id="228131at2"/>
<dbReference type="Proteomes" id="UP000315010">
    <property type="component" value="Unassembled WGS sequence"/>
</dbReference>
<dbReference type="Pfam" id="PF23500">
    <property type="entry name" value="DUF7133"/>
    <property type="match status" value="2"/>
</dbReference>
<feature type="domain" description="Cytochrome c" evidence="5">
    <location>
        <begin position="1514"/>
        <end position="1653"/>
    </location>
</feature>
<dbReference type="NCBIfam" id="TIGR02604">
    <property type="entry name" value="Piru_Ver_Nterm"/>
    <property type="match status" value="1"/>
</dbReference>
<keyword evidence="1 4" id="KW-0349">Heme</keyword>
<keyword evidence="2 4" id="KW-0479">Metal-binding</keyword>
<evidence type="ECO:0000259" key="6">
    <source>
        <dbReference type="PROSITE" id="PS51820"/>
    </source>
</evidence>
<keyword evidence="8" id="KW-1185">Reference proteome</keyword>
<dbReference type="EMBL" id="SJPJ01000001">
    <property type="protein sequence ID" value="TWT81037.1"/>
    <property type="molecule type" value="Genomic_DNA"/>
</dbReference>
<dbReference type="SMART" id="SM00758">
    <property type="entry name" value="PA14"/>
    <property type="match status" value="1"/>
</dbReference>
<protein>
    <submittedName>
        <fullName evidence="7">Cytochrome c-552</fullName>
    </submittedName>
</protein>
<proteinExistence type="predicted"/>
<dbReference type="InterPro" id="IPR011658">
    <property type="entry name" value="PA14_dom"/>
</dbReference>
<feature type="domain" description="PA14" evidence="6">
    <location>
        <begin position="1073"/>
        <end position="1214"/>
    </location>
</feature>
<evidence type="ECO:0000256" key="4">
    <source>
        <dbReference type="PROSITE-ProRule" id="PRU00433"/>
    </source>
</evidence>
<dbReference type="GO" id="GO:0046872">
    <property type="term" value="F:metal ion binding"/>
    <property type="evidence" value="ECO:0007669"/>
    <property type="project" value="UniProtKB-KW"/>
</dbReference>
<dbReference type="PROSITE" id="PS51007">
    <property type="entry name" value="CYTC"/>
    <property type="match status" value="2"/>
</dbReference>
<reference evidence="7 8" key="1">
    <citation type="submission" date="2019-02" db="EMBL/GenBank/DDBJ databases">
        <title>Deep-cultivation of Planctomycetes and their phenomic and genomic characterization uncovers novel biology.</title>
        <authorList>
            <person name="Wiegand S."/>
            <person name="Jogler M."/>
            <person name="Boedeker C."/>
            <person name="Pinto D."/>
            <person name="Vollmers J."/>
            <person name="Rivas-Marin E."/>
            <person name="Kohn T."/>
            <person name="Peeters S.H."/>
            <person name="Heuer A."/>
            <person name="Rast P."/>
            <person name="Oberbeckmann S."/>
            <person name="Bunk B."/>
            <person name="Jeske O."/>
            <person name="Meyerdierks A."/>
            <person name="Storesund J.E."/>
            <person name="Kallscheuer N."/>
            <person name="Luecker S."/>
            <person name="Lage O.M."/>
            <person name="Pohl T."/>
            <person name="Merkel B.J."/>
            <person name="Hornburger P."/>
            <person name="Mueller R.-W."/>
            <person name="Bruemmer F."/>
            <person name="Labrenz M."/>
            <person name="Spormann A.M."/>
            <person name="Op Den Camp H."/>
            <person name="Overmann J."/>
            <person name="Amann R."/>
            <person name="Jetten M.S.M."/>
            <person name="Mascher T."/>
            <person name="Medema M.H."/>
            <person name="Devos D.P."/>
            <person name="Kaster A.-K."/>
            <person name="Ovreas L."/>
            <person name="Rohde M."/>
            <person name="Galperin M.Y."/>
            <person name="Jogler C."/>
        </authorList>
    </citation>
    <scope>NUCLEOTIDE SEQUENCE [LARGE SCALE GENOMIC DNA]</scope>
    <source>
        <strain evidence="7 8">CA13</strain>
    </source>
</reference>
<dbReference type="InterPro" id="IPR055557">
    <property type="entry name" value="DUF7133"/>
</dbReference>
<dbReference type="RefSeq" id="WP_146396546.1">
    <property type="nucleotide sequence ID" value="NZ_SJPJ01000001.1"/>
</dbReference>
<feature type="domain" description="Cytochrome c" evidence="5">
    <location>
        <begin position="1342"/>
        <end position="1438"/>
    </location>
</feature>
<dbReference type="InterPro" id="IPR036514">
    <property type="entry name" value="SGNH_hydro_sf"/>
</dbReference>
<evidence type="ECO:0000313" key="8">
    <source>
        <dbReference type="Proteomes" id="UP000315010"/>
    </source>
</evidence>